<gene>
    <name evidence="1" type="ORF">Atai01_71830</name>
</gene>
<dbReference type="Pfam" id="PF01063">
    <property type="entry name" value="Aminotran_4"/>
    <property type="match status" value="1"/>
</dbReference>
<dbReference type="Gene3D" id="3.20.10.10">
    <property type="entry name" value="D-amino Acid Aminotransferase, subunit A, domain 2"/>
    <property type="match status" value="1"/>
</dbReference>
<evidence type="ECO:0008006" key="3">
    <source>
        <dbReference type="Google" id="ProtNLM"/>
    </source>
</evidence>
<evidence type="ECO:0000313" key="2">
    <source>
        <dbReference type="Proteomes" id="UP001165136"/>
    </source>
</evidence>
<dbReference type="AlphaFoldDB" id="A0A9W6R6Z8"/>
<keyword evidence="2" id="KW-1185">Reference proteome</keyword>
<dbReference type="InterPro" id="IPR001544">
    <property type="entry name" value="Aminotrans_IV"/>
</dbReference>
<comment type="caution">
    <text evidence="1">The sequence shown here is derived from an EMBL/GenBank/DDBJ whole genome shotgun (WGS) entry which is preliminary data.</text>
</comment>
<reference evidence="1" key="1">
    <citation type="submission" date="2023-03" db="EMBL/GenBank/DDBJ databases">
        <title>Amycolatopsis taiwanensis NBRC 103393.</title>
        <authorList>
            <person name="Ichikawa N."/>
            <person name="Sato H."/>
            <person name="Tonouchi N."/>
        </authorList>
    </citation>
    <scope>NUCLEOTIDE SEQUENCE</scope>
    <source>
        <strain evidence="1">NBRC 103393</strain>
    </source>
</reference>
<dbReference type="EMBL" id="BSTI01000024">
    <property type="protein sequence ID" value="GLY70564.1"/>
    <property type="molecule type" value="Genomic_DNA"/>
</dbReference>
<proteinExistence type="predicted"/>
<sequence length="270" mass="29134">MTGPATGLYAWRRGSGLRPDGDEAARLLVADSWLVQDGASRGLDLHRARFTAGCAGTGEAKLSEVDSFWSAMLGLLPRRGDWFPRVELVSAADGHRLRLRVRPAPARTTEVAVWAGRGDPRAVPQRKGPDLDLLGGLRREAAEVGAGEALLTTPSGLVLESSQSGLLWWEDDTLCVPGPRLRVLPSVTVALIRRTAARQGITVAARRRRLADLAGREVWLANALHGIRPVSGWVGSTVEAGPSVRAPHWQRWWAAAAVALPRTPARPFEP</sequence>
<dbReference type="SUPFAM" id="SSF56752">
    <property type="entry name" value="D-aminoacid aminotransferase-like PLP-dependent enzymes"/>
    <property type="match status" value="1"/>
</dbReference>
<dbReference type="GO" id="GO:0003824">
    <property type="term" value="F:catalytic activity"/>
    <property type="evidence" value="ECO:0007669"/>
    <property type="project" value="InterPro"/>
</dbReference>
<protein>
    <recommendedName>
        <fullName evidence="3">Aminotransferase class IV</fullName>
    </recommendedName>
</protein>
<accession>A0A9W6R6Z8</accession>
<evidence type="ECO:0000313" key="1">
    <source>
        <dbReference type="EMBL" id="GLY70564.1"/>
    </source>
</evidence>
<dbReference type="InterPro" id="IPR036038">
    <property type="entry name" value="Aminotransferase-like"/>
</dbReference>
<dbReference type="InterPro" id="IPR043132">
    <property type="entry name" value="BCAT-like_C"/>
</dbReference>
<dbReference type="Proteomes" id="UP001165136">
    <property type="component" value="Unassembled WGS sequence"/>
</dbReference>
<dbReference type="RefSeq" id="WP_052372480.1">
    <property type="nucleotide sequence ID" value="NZ_BSTI01000024.1"/>
</dbReference>
<name>A0A9W6R6Z8_9PSEU</name>
<organism evidence="1 2">
    <name type="scientific">Amycolatopsis taiwanensis</name>
    <dbReference type="NCBI Taxonomy" id="342230"/>
    <lineage>
        <taxon>Bacteria</taxon>
        <taxon>Bacillati</taxon>
        <taxon>Actinomycetota</taxon>
        <taxon>Actinomycetes</taxon>
        <taxon>Pseudonocardiales</taxon>
        <taxon>Pseudonocardiaceae</taxon>
        <taxon>Amycolatopsis</taxon>
    </lineage>
</organism>